<proteinExistence type="predicted"/>
<sequence length="105" mass="11579">MELVYSESVRKRTAGRTLFAFEYMSRGKKLCAAERATVQPSCSNGEEHAAFAVILLTETAWGAVGPGVSRRAFMVSGVFKLFLTLQPFVILHINPSAYIHCILLV</sequence>
<accession>A0A1G2L821</accession>
<protein>
    <submittedName>
        <fullName evidence="1">Uncharacterized protein</fullName>
    </submittedName>
</protein>
<comment type="caution">
    <text evidence="1">The sequence shown here is derived from an EMBL/GenBank/DDBJ whole genome shotgun (WGS) entry which is preliminary data.</text>
</comment>
<gene>
    <name evidence="1" type="ORF">A2934_05915</name>
</gene>
<dbReference type="AlphaFoldDB" id="A0A1G2L821"/>
<dbReference type="Proteomes" id="UP000177982">
    <property type="component" value="Unassembled WGS sequence"/>
</dbReference>
<evidence type="ECO:0000313" key="2">
    <source>
        <dbReference type="Proteomes" id="UP000177982"/>
    </source>
</evidence>
<dbReference type="EMBL" id="MHQO01000005">
    <property type="protein sequence ID" value="OHA07684.1"/>
    <property type="molecule type" value="Genomic_DNA"/>
</dbReference>
<name>A0A1G2L821_9BACT</name>
<evidence type="ECO:0000313" key="1">
    <source>
        <dbReference type="EMBL" id="OHA07684.1"/>
    </source>
</evidence>
<reference evidence="1 2" key="1">
    <citation type="journal article" date="2016" name="Nat. Commun.">
        <title>Thousands of microbial genomes shed light on interconnected biogeochemical processes in an aquifer system.</title>
        <authorList>
            <person name="Anantharaman K."/>
            <person name="Brown C.T."/>
            <person name="Hug L.A."/>
            <person name="Sharon I."/>
            <person name="Castelle C.J."/>
            <person name="Probst A.J."/>
            <person name="Thomas B.C."/>
            <person name="Singh A."/>
            <person name="Wilkins M.J."/>
            <person name="Karaoz U."/>
            <person name="Brodie E.L."/>
            <person name="Williams K.H."/>
            <person name="Hubbard S.S."/>
            <person name="Banfield J.F."/>
        </authorList>
    </citation>
    <scope>NUCLEOTIDE SEQUENCE [LARGE SCALE GENOMIC DNA]</scope>
</reference>
<organism evidence="1 2">
    <name type="scientific">Candidatus Sungbacteria bacterium RIFCSPLOWO2_01_FULL_47_10</name>
    <dbReference type="NCBI Taxonomy" id="1802276"/>
    <lineage>
        <taxon>Bacteria</taxon>
        <taxon>Candidatus Sungiibacteriota</taxon>
    </lineage>
</organism>